<dbReference type="GeneID" id="81386848"/>
<reference evidence="1" key="2">
    <citation type="journal article" date="2023" name="IMA Fungus">
        <title>Comparative genomic study of the Penicillium genus elucidates a diverse pangenome and 15 lateral gene transfer events.</title>
        <authorList>
            <person name="Petersen C."/>
            <person name="Sorensen T."/>
            <person name="Nielsen M.R."/>
            <person name="Sondergaard T.E."/>
            <person name="Sorensen J.L."/>
            <person name="Fitzpatrick D.A."/>
            <person name="Frisvad J.C."/>
            <person name="Nielsen K.L."/>
        </authorList>
    </citation>
    <scope>NUCLEOTIDE SEQUENCE</scope>
    <source>
        <strain evidence="1">IBT 23319</strain>
    </source>
</reference>
<gene>
    <name evidence="1" type="ORF">N7469_008763</name>
</gene>
<dbReference type="AlphaFoldDB" id="A0A9W9NML8"/>
<protein>
    <submittedName>
        <fullName evidence="1">Uncharacterized protein</fullName>
    </submittedName>
</protein>
<keyword evidence="2" id="KW-1185">Reference proteome</keyword>
<comment type="caution">
    <text evidence="1">The sequence shown here is derived from an EMBL/GenBank/DDBJ whole genome shotgun (WGS) entry which is preliminary data.</text>
</comment>
<name>A0A9W9NML8_PENCI</name>
<sequence>MVPSYENPLRNAFDRWEIAWQSNSCRLPDPGPSQDVDDSYKKCGFMQYADEFAGWARISLELSYMSIKDLNDLPEKLTEGLYHGRGDAFATFDQAGMGQVGDLLLAVEKLNLNV</sequence>
<evidence type="ECO:0000313" key="1">
    <source>
        <dbReference type="EMBL" id="KAJ5222523.1"/>
    </source>
</evidence>
<dbReference type="OrthoDB" id="654211at2759"/>
<proteinExistence type="predicted"/>
<dbReference type="RefSeq" id="XP_056497446.1">
    <property type="nucleotide sequence ID" value="XM_056647681.1"/>
</dbReference>
<evidence type="ECO:0000313" key="2">
    <source>
        <dbReference type="Proteomes" id="UP001147733"/>
    </source>
</evidence>
<accession>A0A9W9NML8</accession>
<dbReference type="EMBL" id="JAPQKT010000008">
    <property type="protein sequence ID" value="KAJ5222523.1"/>
    <property type="molecule type" value="Genomic_DNA"/>
</dbReference>
<organism evidence="1 2">
    <name type="scientific">Penicillium citrinum</name>
    <dbReference type="NCBI Taxonomy" id="5077"/>
    <lineage>
        <taxon>Eukaryota</taxon>
        <taxon>Fungi</taxon>
        <taxon>Dikarya</taxon>
        <taxon>Ascomycota</taxon>
        <taxon>Pezizomycotina</taxon>
        <taxon>Eurotiomycetes</taxon>
        <taxon>Eurotiomycetidae</taxon>
        <taxon>Eurotiales</taxon>
        <taxon>Aspergillaceae</taxon>
        <taxon>Penicillium</taxon>
    </lineage>
</organism>
<reference evidence="1" key="1">
    <citation type="submission" date="2022-11" db="EMBL/GenBank/DDBJ databases">
        <authorList>
            <person name="Petersen C."/>
        </authorList>
    </citation>
    <scope>NUCLEOTIDE SEQUENCE</scope>
    <source>
        <strain evidence="1">IBT 23319</strain>
    </source>
</reference>
<dbReference type="Proteomes" id="UP001147733">
    <property type="component" value="Unassembled WGS sequence"/>
</dbReference>